<gene>
    <name evidence="1" type="ORF">CRENPOLYSF2_4440002</name>
</gene>
<dbReference type="EMBL" id="FUKJ01000384">
    <property type="protein sequence ID" value="SJM94960.1"/>
    <property type="molecule type" value="Genomic_DNA"/>
</dbReference>
<sequence>MDISTHTMQTLFCQLGLADDEAQITAFVEKYRPLPQHIALPEAYFWNEAQSMFLIEAIEDDSDWCELVDKLDCLLRAA</sequence>
<dbReference type="OrthoDB" id="5828847at2"/>
<dbReference type="InterPro" id="IPR038086">
    <property type="entry name" value="DUF2789_sf"/>
</dbReference>
<organism evidence="1 2">
    <name type="scientific">Crenothrix polyspora</name>
    <dbReference type="NCBI Taxonomy" id="360316"/>
    <lineage>
        <taxon>Bacteria</taxon>
        <taxon>Pseudomonadati</taxon>
        <taxon>Pseudomonadota</taxon>
        <taxon>Gammaproteobacteria</taxon>
        <taxon>Methylococcales</taxon>
        <taxon>Crenotrichaceae</taxon>
        <taxon>Crenothrix</taxon>
    </lineage>
</organism>
<name>A0A1R4HGG6_9GAMM</name>
<keyword evidence="2" id="KW-1185">Reference proteome</keyword>
<reference evidence="2" key="1">
    <citation type="submission" date="2017-02" db="EMBL/GenBank/DDBJ databases">
        <authorList>
            <person name="Daims H."/>
        </authorList>
    </citation>
    <scope>NUCLEOTIDE SEQUENCE [LARGE SCALE GENOMIC DNA]</scope>
</reference>
<proteinExistence type="predicted"/>
<protein>
    <recommendedName>
        <fullName evidence="3">DUF2789 domain-containing protein</fullName>
    </recommendedName>
</protein>
<accession>A0A1R4HGG6</accession>
<evidence type="ECO:0000313" key="2">
    <source>
        <dbReference type="Proteomes" id="UP000195442"/>
    </source>
</evidence>
<dbReference type="AlphaFoldDB" id="A0A1R4HGG6"/>
<evidence type="ECO:0008006" key="3">
    <source>
        <dbReference type="Google" id="ProtNLM"/>
    </source>
</evidence>
<dbReference type="Pfam" id="PF10982">
    <property type="entry name" value="DUF2789"/>
    <property type="match status" value="1"/>
</dbReference>
<dbReference type="Proteomes" id="UP000195442">
    <property type="component" value="Unassembled WGS sequence"/>
</dbReference>
<dbReference type="InterPro" id="IPR021250">
    <property type="entry name" value="DUF2789"/>
</dbReference>
<dbReference type="Gene3D" id="1.10.10.1130">
    <property type="entry name" value="Uncharacterised protein PF10982, DUF2789"/>
    <property type="match status" value="1"/>
</dbReference>
<dbReference type="RefSeq" id="WP_087148001.1">
    <property type="nucleotide sequence ID" value="NZ_FUKJ01000384.1"/>
</dbReference>
<evidence type="ECO:0000313" key="1">
    <source>
        <dbReference type="EMBL" id="SJM94960.1"/>
    </source>
</evidence>